<dbReference type="Pfam" id="PF01494">
    <property type="entry name" value="FAD_binding_3"/>
    <property type="match status" value="1"/>
</dbReference>
<evidence type="ECO:0000259" key="1">
    <source>
        <dbReference type="Pfam" id="PF01494"/>
    </source>
</evidence>
<dbReference type="EMBL" id="QLLL01000011">
    <property type="protein sequence ID" value="RAI98708.1"/>
    <property type="molecule type" value="Genomic_DNA"/>
</dbReference>
<name>A0A327Q2R3_9BACT</name>
<sequence length="415" mass="46760">MQNQLRTPVCIIGAGPGGAAAALQLDRLGIDHIIVDKAVFPRDKVCGDGLSGKVITCLDRIDPAIGERFRATTFKQESWGVTFVSPGRHGMDVPYKPEYNKAEDLPMGFVCKRIDFDNFLVEELKRNTHTHLMEGVTIESYEKTGNGYVLKDNKGAYEIHADLLIVANGAHSTFTKNVANIHMEPKHYAAGIRAYYKNVTGCNEDSFIELHFLQSLLPGYLWIFPLPNGEANVGLDMLSDHVRKEKVNLKKLLQDTIAQDPVFKERFKNAELTSTIEGYGLPLGSKQRVISGERYMLVGDAAYLIDPFTGEGIGNALYTGRFAAEKAKEALEQKNFSAAFLATYDERVYRVLGSELKLSHRLQQLVKYPRLFNFLMKLGTRNKQLKSLISCMFYEIDVRKKLTQPSFYFKLLLNR</sequence>
<proteinExistence type="predicted"/>
<dbReference type="InterPro" id="IPR036188">
    <property type="entry name" value="FAD/NAD-bd_sf"/>
</dbReference>
<dbReference type="PANTHER" id="PTHR42685">
    <property type="entry name" value="GERANYLGERANYL DIPHOSPHATE REDUCTASE"/>
    <property type="match status" value="1"/>
</dbReference>
<dbReference type="OrthoDB" id="9806565at2"/>
<dbReference type="GO" id="GO:0016628">
    <property type="term" value="F:oxidoreductase activity, acting on the CH-CH group of donors, NAD or NADP as acceptor"/>
    <property type="evidence" value="ECO:0007669"/>
    <property type="project" value="InterPro"/>
</dbReference>
<dbReference type="GO" id="GO:0071949">
    <property type="term" value="F:FAD binding"/>
    <property type="evidence" value="ECO:0007669"/>
    <property type="project" value="InterPro"/>
</dbReference>
<evidence type="ECO:0000313" key="2">
    <source>
        <dbReference type="EMBL" id="RAI98708.1"/>
    </source>
</evidence>
<gene>
    <name evidence="2" type="ORF">LX64_04693</name>
</gene>
<keyword evidence="3" id="KW-1185">Reference proteome</keyword>
<dbReference type="PANTHER" id="PTHR42685:SF22">
    <property type="entry name" value="CONDITIONED MEDIUM FACTOR RECEPTOR 1"/>
    <property type="match status" value="1"/>
</dbReference>
<comment type="caution">
    <text evidence="2">The sequence shown here is derived from an EMBL/GenBank/DDBJ whole genome shotgun (WGS) entry which is preliminary data.</text>
</comment>
<reference evidence="2 3" key="1">
    <citation type="submission" date="2018-06" db="EMBL/GenBank/DDBJ databases">
        <title>Genomic Encyclopedia of Archaeal and Bacterial Type Strains, Phase II (KMG-II): from individual species to whole genera.</title>
        <authorList>
            <person name="Goeker M."/>
        </authorList>
    </citation>
    <scope>NUCLEOTIDE SEQUENCE [LARGE SCALE GENOMIC DNA]</scope>
    <source>
        <strain evidence="2 3">DSM 23857</strain>
    </source>
</reference>
<evidence type="ECO:0000313" key="3">
    <source>
        <dbReference type="Proteomes" id="UP000249547"/>
    </source>
</evidence>
<dbReference type="InterPro" id="IPR002938">
    <property type="entry name" value="FAD-bd"/>
</dbReference>
<dbReference type="InterPro" id="IPR011777">
    <property type="entry name" value="Geranylgeranyl_Rdtase_fam"/>
</dbReference>
<accession>A0A327Q2R3</accession>
<organism evidence="2 3">
    <name type="scientific">Chitinophaga skermanii</name>
    <dbReference type="NCBI Taxonomy" id="331697"/>
    <lineage>
        <taxon>Bacteria</taxon>
        <taxon>Pseudomonadati</taxon>
        <taxon>Bacteroidota</taxon>
        <taxon>Chitinophagia</taxon>
        <taxon>Chitinophagales</taxon>
        <taxon>Chitinophagaceae</taxon>
        <taxon>Chitinophaga</taxon>
    </lineage>
</organism>
<protein>
    <submittedName>
        <fullName evidence="2">Geranylgeranyl reductase family protein</fullName>
    </submittedName>
</protein>
<dbReference type="InterPro" id="IPR050407">
    <property type="entry name" value="Geranylgeranyl_reductase"/>
</dbReference>
<feature type="domain" description="FAD-binding" evidence="1">
    <location>
        <begin position="6"/>
        <end position="319"/>
    </location>
</feature>
<dbReference type="SUPFAM" id="SSF51905">
    <property type="entry name" value="FAD/NAD(P)-binding domain"/>
    <property type="match status" value="1"/>
</dbReference>
<dbReference type="RefSeq" id="WP_111600077.1">
    <property type="nucleotide sequence ID" value="NZ_QLLL01000011.1"/>
</dbReference>
<dbReference type="Proteomes" id="UP000249547">
    <property type="component" value="Unassembled WGS sequence"/>
</dbReference>
<dbReference type="AlphaFoldDB" id="A0A327Q2R3"/>
<dbReference type="PRINTS" id="PR00420">
    <property type="entry name" value="RNGMNOXGNASE"/>
</dbReference>
<dbReference type="Gene3D" id="3.50.50.60">
    <property type="entry name" value="FAD/NAD(P)-binding domain"/>
    <property type="match status" value="1"/>
</dbReference>
<dbReference type="NCBIfam" id="TIGR02032">
    <property type="entry name" value="GG-red-SF"/>
    <property type="match status" value="1"/>
</dbReference>